<evidence type="ECO:0000313" key="1">
    <source>
        <dbReference type="EMBL" id="MBP5855454.1"/>
    </source>
</evidence>
<keyword evidence="2" id="KW-1185">Reference proteome</keyword>
<organism evidence="1 2">
    <name type="scientific">Marivibrio halodurans</name>
    <dbReference type="NCBI Taxonomy" id="2039722"/>
    <lineage>
        <taxon>Bacteria</taxon>
        <taxon>Pseudomonadati</taxon>
        <taxon>Pseudomonadota</taxon>
        <taxon>Alphaproteobacteria</taxon>
        <taxon>Rhodospirillales</taxon>
        <taxon>Rhodospirillaceae</taxon>
        <taxon>Marivibrio</taxon>
    </lineage>
</organism>
<proteinExistence type="predicted"/>
<accession>A0A8J7V272</accession>
<dbReference type="Proteomes" id="UP000672602">
    <property type="component" value="Unassembled WGS sequence"/>
</dbReference>
<protein>
    <submittedName>
        <fullName evidence="1">Uncharacterized protein</fullName>
    </submittedName>
</protein>
<comment type="caution">
    <text evidence="1">The sequence shown here is derived from an EMBL/GenBank/DDBJ whole genome shotgun (WGS) entry which is preliminary data.</text>
</comment>
<dbReference type="RefSeq" id="WP_210680042.1">
    <property type="nucleotide sequence ID" value="NZ_JAGMWN010000001.1"/>
</dbReference>
<dbReference type="AlphaFoldDB" id="A0A8J7V272"/>
<gene>
    <name evidence="1" type="ORF">KAJ83_00405</name>
</gene>
<name>A0A8J7V272_9PROT</name>
<evidence type="ECO:0000313" key="2">
    <source>
        <dbReference type="Proteomes" id="UP000672602"/>
    </source>
</evidence>
<dbReference type="EMBL" id="JAGMWN010000001">
    <property type="protein sequence ID" value="MBP5855454.1"/>
    <property type="molecule type" value="Genomic_DNA"/>
</dbReference>
<sequence>MLILITGPDGSGSARGGGAGDIVQKANDAALLLLRRGHMPLVSSVLTRPIVARADEEGMADETRVSLAERLAAHCDACLRLGGASERADAETALFGQAGKPVYHDVNQVPEETG</sequence>
<reference evidence="1" key="1">
    <citation type="submission" date="2021-04" db="EMBL/GenBank/DDBJ databases">
        <authorList>
            <person name="Zhang D.-C."/>
        </authorList>
    </citation>
    <scope>NUCLEOTIDE SEQUENCE</scope>
    <source>
        <strain evidence="1">CGMCC 1.15697</strain>
    </source>
</reference>